<accession>A0ABP0XAA5</accession>
<gene>
    <name evidence="1" type="ORF">CSSPJE1EN1_LOCUS21075</name>
</gene>
<proteinExistence type="predicted"/>
<reference evidence="1" key="1">
    <citation type="submission" date="2024-02" db="EMBL/GenBank/DDBJ databases">
        <authorList>
            <consortium name="ELIXIR-Norway"/>
            <consortium name="Elixir Norway"/>
        </authorList>
    </citation>
    <scope>NUCLEOTIDE SEQUENCE</scope>
</reference>
<dbReference type="EMBL" id="OZ020102">
    <property type="protein sequence ID" value="CAK9275597.1"/>
    <property type="molecule type" value="Genomic_DNA"/>
</dbReference>
<organism evidence="1 2">
    <name type="scientific">Sphagnum jensenii</name>
    <dbReference type="NCBI Taxonomy" id="128206"/>
    <lineage>
        <taxon>Eukaryota</taxon>
        <taxon>Viridiplantae</taxon>
        <taxon>Streptophyta</taxon>
        <taxon>Embryophyta</taxon>
        <taxon>Bryophyta</taxon>
        <taxon>Sphagnophytina</taxon>
        <taxon>Sphagnopsida</taxon>
        <taxon>Sphagnales</taxon>
        <taxon>Sphagnaceae</taxon>
        <taxon>Sphagnum</taxon>
    </lineage>
</organism>
<dbReference type="Proteomes" id="UP001497444">
    <property type="component" value="Chromosome 7"/>
</dbReference>
<evidence type="ECO:0000313" key="2">
    <source>
        <dbReference type="Proteomes" id="UP001497444"/>
    </source>
</evidence>
<sequence>MTTWCRWSDFSLTIRELDNFGTSIWCMESIYGTYGTTTFPGIQTALAQALDESNEHDKMMQKSKNGQQCSMRYGELHMR</sequence>
<protein>
    <submittedName>
        <fullName evidence="1">Uncharacterized protein</fullName>
    </submittedName>
</protein>
<evidence type="ECO:0000313" key="1">
    <source>
        <dbReference type="EMBL" id="CAK9275597.1"/>
    </source>
</evidence>
<keyword evidence="2" id="KW-1185">Reference proteome</keyword>
<name>A0ABP0XAA5_9BRYO</name>